<protein>
    <recommendedName>
        <fullName evidence="2">histidine kinase</fullName>
        <ecNumber evidence="2">2.7.13.3</ecNumber>
    </recommendedName>
</protein>
<evidence type="ECO:0000256" key="2">
    <source>
        <dbReference type="ARBA" id="ARBA00012438"/>
    </source>
</evidence>
<dbReference type="Pfam" id="PF02518">
    <property type="entry name" value="HATPase_c"/>
    <property type="match status" value="1"/>
</dbReference>
<dbReference type="PANTHER" id="PTHR43547:SF2">
    <property type="entry name" value="HYBRID SIGNAL TRANSDUCTION HISTIDINE KINASE C"/>
    <property type="match status" value="1"/>
</dbReference>
<dbReference type="Proteomes" id="UP000231192">
    <property type="component" value="Unassembled WGS sequence"/>
</dbReference>
<sequence length="65" mass="7403">MFPRLHSHRTPPRYLVKWIRSAIHSTGYGLFIAKEIVDAHGGKIWAESEGQGKGARFVVEFPLVR</sequence>
<gene>
    <name evidence="5" type="ORF">COU18_02535</name>
</gene>
<organism evidence="5 6">
    <name type="scientific">Candidatus Kaiserbacteria bacterium CG10_big_fil_rev_8_21_14_0_10_51_14</name>
    <dbReference type="NCBI Taxonomy" id="1974610"/>
    <lineage>
        <taxon>Bacteria</taxon>
        <taxon>Candidatus Kaiseribacteriota</taxon>
    </lineage>
</organism>
<name>A0A2H0UAV3_9BACT</name>
<evidence type="ECO:0000313" key="5">
    <source>
        <dbReference type="EMBL" id="PIR83539.1"/>
    </source>
</evidence>
<reference evidence="6" key="1">
    <citation type="submission" date="2017-09" db="EMBL/GenBank/DDBJ databases">
        <title>Depth-based differentiation of microbial function through sediment-hosted aquifers and enrichment of novel symbionts in the deep terrestrial subsurface.</title>
        <authorList>
            <person name="Probst A.J."/>
            <person name="Ladd B."/>
            <person name="Jarett J.K."/>
            <person name="Geller-Mcgrath D.E."/>
            <person name="Sieber C.M.K."/>
            <person name="Emerson J.B."/>
            <person name="Anantharaman K."/>
            <person name="Thomas B.C."/>
            <person name="Malmstrom R."/>
            <person name="Stieglmeier M."/>
            <person name="Klingl A."/>
            <person name="Woyke T."/>
            <person name="Ryan C.M."/>
            <person name="Banfield J.F."/>
        </authorList>
    </citation>
    <scope>NUCLEOTIDE SEQUENCE [LARGE SCALE GENOMIC DNA]</scope>
</reference>
<dbReference type="EMBL" id="PFBK01000008">
    <property type="protein sequence ID" value="PIR83539.1"/>
    <property type="molecule type" value="Genomic_DNA"/>
</dbReference>
<dbReference type="PRINTS" id="PR00344">
    <property type="entry name" value="BCTRLSENSOR"/>
</dbReference>
<dbReference type="EC" id="2.7.13.3" evidence="2"/>
<proteinExistence type="predicted"/>
<keyword evidence="3" id="KW-0597">Phosphoprotein</keyword>
<dbReference type="InterPro" id="IPR036890">
    <property type="entry name" value="HATPase_C_sf"/>
</dbReference>
<evidence type="ECO:0000256" key="1">
    <source>
        <dbReference type="ARBA" id="ARBA00000085"/>
    </source>
</evidence>
<feature type="domain" description="Histidine kinase/HSP90-like ATPase" evidence="4">
    <location>
        <begin position="24"/>
        <end position="64"/>
    </location>
</feature>
<comment type="caution">
    <text evidence="5">The sequence shown here is derived from an EMBL/GenBank/DDBJ whole genome shotgun (WGS) entry which is preliminary data.</text>
</comment>
<accession>A0A2H0UAV3</accession>
<dbReference type="PANTHER" id="PTHR43547">
    <property type="entry name" value="TWO-COMPONENT HISTIDINE KINASE"/>
    <property type="match status" value="1"/>
</dbReference>
<dbReference type="InterPro" id="IPR004358">
    <property type="entry name" value="Sig_transdc_His_kin-like_C"/>
</dbReference>
<dbReference type="SUPFAM" id="SSF55874">
    <property type="entry name" value="ATPase domain of HSP90 chaperone/DNA topoisomerase II/histidine kinase"/>
    <property type="match status" value="1"/>
</dbReference>
<evidence type="ECO:0000256" key="3">
    <source>
        <dbReference type="ARBA" id="ARBA00022553"/>
    </source>
</evidence>
<dbReference type="AlphaFoldDB" id="A0A2H0UAV3"/>
<dbReference type="GO" id="GO:0000155">
    <property type="term" value="F:phosphorelay sensor kinase activity"/>
    <property type="evidence" value="ECO:0007669"/>
    <property type="project" value="TreeGrafter"/>
</dbReference>
<evidence type="ECO:0000259" key="4">
    <source>
        <dbReference type="Pfam" id="PF02518"/>
    </source>
</evidence>
<comment type="catalytic activity">
    <reaction evidence="1">
        <text>ATP + protein L-histidine = ADP + protein N-phospho-L-histidine.</text>
        <dbReference type="EC" id="2.7.13.3"/>
    </reaction>
</comment>
<dbReference type="Gene3D" id="3.30.565.10">
    <property type="entry name" value="Histidine kinase-like ATPase, C-terminal domain"/>
    <property type="match status" value="1"/>
</dbReference>
<dbReference type="InterPro" id="IPR003594">
    <property type="entry name" value="HATPase_dom"/>
</dbReference>
<evidence type="ECO:0000313" key="6">
    <source>
        <dbReference type="Proteomes" id="UP000231192"/>
    </source>
</evidence>